<dbReference type="Proteomes" id="UP001187734">
    <property type="component" value="Unassembled WGS sequence"/>
</dbReference>
<proteinExistence type="predicted"/>
<feature type="compositionally biased region" description="Polar residues" evidence="1">
    <location>
        <begin position="32"/>
        <end position="44"/>
    </location>
</feature>
<keyword evidence="3" id="KW-1185">Reference proteome</keyword>
<sequence length="102" mass="11686">MTSPGRGLVCMFQDFQDGVLGTNQGGLHFPRQRSSNAQKSNTHQPRPWHWGQKARLWLDAPTMMSIGQRRLGRLGHSHGPPNFQMSTLLHIDIDRRWLMTVL</sequence>
<name>A0AAE8MEI3_9HYPO</name>
<feature type="region of interest" description="Disordered" evidence="1">
    <location>
        <begin position="23"/>
        <end position="47"/>
    </location>
</feature>
<comment type="caution">
    <text evidence="2">The sequence shown here is derived from an EMBL/GenBank/DDBJ whole genome shotgun (WGS) entry which is preliminary data.</text>
</comment>
<reference evidence="2" key="1">
    <citation type="submission" date="2018-03" db="EMBL/GenBank/DDBJ databases">
        <authorList>
            <person name="Guldener U."/>
        </authorList>
    </citation>
    <scope>NUCLEOTIDE SEQUENCE</scope>
</reference>
<evidence type="ECO:0000313" key="2">
    <source>
        <dbReference type="EMBL" id="SPJ82122.1"/>
    </source>
</evidence>
<protein>
    <submittedName>
        <fullName evidence="2">Uncharacterized protein</fullName>
    </submittedName>
</protein>
<dbReference type="AlphaFoldDB" id="A0AAE8MEI3"/>
<gene>
    <name evidence="2" type="ORF">FTOL_09527</name>
</gene>
<evidence type="ECO:0000313" key="3">
    <source>
        <dbReference type="Proteomes" id="UP001187734"/>
    </source>
</evidence>
<evidence type="ECO:0000256" key="1">
    <source>
        <dbReference type="SAM" id="MobiDB-lite"/>
    </source>
</evidence>
<dbReference type="EMBL" id="ONZP01000345">
    <property type="protein sequence ID" value="SPJ82122.1"/>
    <property type="molecule type" value="Genomic_DNA"/>
</dbReference>
<organism evidence="2 3">
    <name type="scientific">Fusarium torulosum</name>
    <dbReference type="NCBI Taxonomy" id="33205"/>
    <lineage>
        <taxon>Eukaryota</taxon>
        <taxon>Fungi</taxon>
        <taxon>Dikarya</taxon>
        <taxon>Ascomycota</taxon>
        <taxon>Pezizomycotina</taxon>
        <taxon>Sordariomycetes</taxon>
        <taxon>Hypocreomycetidae</taxon>
        <taxon>Hypocreales</taxon>
        <taxon>Nectriaceae</taxon>
        <taxon>Fusarium</taxon>
    </lineage>
</organism>
<accession>A0AAE8MEI3</accession>